<dbReference type="InterPro" id="IPR036259">
    <property type="entry name" value="MFS_trans_sf"/>
</dbReference>
<feature type="domain" description="Major facilitator superfamily (MFS) profile" evidence="7">
    <location>
        <begin position="220"/>
        <end position="425"/>
    </location>
</feature>
<dbReference type="PANTHER" id="PTHR23513:SF11">
    <property type="entry name" value="STAPHYLOFERRIN A TRANSPORTER"/>
    <property type="match status" value="1"/>
</dbReference>
<feature type="transmembrane region" description="Helical" evidence="6">
    <location>
        <begin position="28"/>
        <end position="48"/>
    </location>
</feature>
<feature type="transmembrane region" description="Helical" evidence="6">
    <location>
        <begin position="355"/>
        <end position="376"/>
    </location>
</feature>
<feature type="transmembrane region" description="Helical" evidence="6">
    <location>
        <begin position="262"/>
        <end position="281"/>
    </location>
</feature>
<feature type="transmembrane region" description="Helical" evidence="6">
    <location>
        <begin position="319"/>
        <end position="343"/>
    </location>
</feature>
<evidence type="ECO:0000256" key="3">
    <source>
        <dbReference type="ARBA" id="ARBA00022692"/>
    </source>
</evidence>
<sequence>MSTSTSDTGEPLPLRRNREYMTWMTGDLLLEAGGGVAAFAFPLVTLYATGSAEAVGIVGLVEGLGVLGGMLPGGVLADRVDRKRLRLLSAGFGALLQALLIAILVLGAASVPLLAVLAFADRFRAGVLGSASGAMLKQIVPPAQLPRAFAINEGRGAAIELGAGPLGGALLALHLAAPSLLLVLGQLSALVSTLLLRGDYRPRALDAPGTTVRADLREALRWAVGQQMRLQLLTVGALVNFGLNGVLLTVGLQLAIVGMAPARIGLLATALAVSILVGALIAPRIVEKVPSGAVVLVALGLLAAAAAAVPFASGLIGYAALYAVMGIGLAPANAAIQGFLLHITPTAMQGRVMSLNGLVALGLMPLMPMAAGWGLAHVGPRTTLLVFAGVCVLALAIAALGPHLRRVPAAPLWDAHARAEGLSTS</sequence>
<dbReference type="RefSeq" id="WP_249736174.1">
    <property type="nucleotide sequence ID" value="NZ_JAKNCJ010000001.1"/>
</dbReference>
<protein>
    <submittedName>
        <fullName evidence="8">MFS transporter</fullName>
    </submittedName>
</protein>
<evidence type="ECO:0000313" key="9">
    <source>
        <dbReference type="Proteomes" id="UP001203761"/>
    </source>
</evidence>
<dbReference type="InterPro" id="IPR020846">
    <property type="entry name" value="MFS_dom"/>
</dbReference>
<dbReference type="PANTHER" id="PTHR23513">
    <property type="entry name" value="INTEGRAL MEMBRANE EFFLUX PROTEIN-RELATED"/>
    <property type="match status" value="1"/>
</dbReference>
<feature type="transmembrane region" description="Helical" evidence="6">
    <location>
        <begin position="230"/>
        <end position="256"/>
    </location>
</feature>
<dbReference type="PROSITE" id="PS50850">
    <property type="entry name" value="MFS"/>
    <property type="match status" value="1"/>
</dbReference>
<dbReference type="CDD" id="cd06173">
    <property type="entry name" value="MFS_MefA_like"/>
    <property type="match status" value="1"/>
</dbReference>
<evidence type="ECO:0000313" key="8">
    <source>
        <dbReference type="EMBL" id="MCL6422011.1"/>
    </source>
</evidence>
<keyword evidence="3 6" id="KW-0812">Transmembrane</keyword>
<keyword evidence="4 6" id="KW-1133">Transmembrane helix</keyword>
<dbReference type="InterPro" id="IPR011701">
    <property type="entry name" value="MFS"/>
</dbReference>
<evidence type="ECO:0000256" key="6">
    <source>
        <dbReference type="SAM" id="Phobius"/>
    </source>
</evidence>
<name>A0ABT0QWH2_9MICO</name>
<feature type="transmembrane region" description="Helical" evidence="6">
    <location>
        <begin position="98"/>
        <end position="120"/>
    </location>
</feature>
<keyword evidence="2" id="KW-1003">Cell membrane</keyword>
<gene>
    <name evidence="8" type="ORF">Bequi_01180</name>
</gene>
<keyword evidence="9" id="KW-1185">Reference proteome</keyword>
<evidence type="ECO:0000256" key="2">
    <source>
        <dbReference type="ARBA" id="ARBA00022475"/>
    </source>
</evidence>
<accession>A0ABT0QWH2</accession>
<evidence type="ECO:0000259" key="7">
    <source>
        <dbReference type="PROSITE" id="PS50850"/>
    </source>
</evidence>
<dbReference type="SUPFAM" id="SSF103473">
    <property type="entry name" value="MFS general substrate transporter"/>
    <property type="match status" value="1"/>
</dbReference>
<dbReference type="EMBL" id="JAKNCJ010000001">
    <property type="protein sequence ID" value="MCL6422011.1"/>
    <property type="molecule type" value="Genomic_DNA"/>
</dbReference>
<organism evidence="8 9">
    <name type="scientific">Brachybacterium equifaecis</name>
    <dbReference type="NCBI Taxonomy" id="2910770"/>
    <lineage>
        <taxon>Bacteria</taxon>
        <taxon>Bacillati</taxon>
        <taxon>Actinomycetota</taxon>
        <taxon>Actinomycetes</taxon>
        <taxon>Micrococcales</taxon>
        <taxon>Dermabacteraceae</taxon>
        <taxon>Brachybacterium</taxon>
    </lineage>
</organism>
<feature type="transmembrane region" description="Helical" evidence="6">
    <location>
        <begin position="382"/>
        <end position="401"/>
    </location>
</feature>
<evidence type="ECO:0000256" key="1">
    <source>
        <dbReference type="ARBA" id="ARBA00004651"/>
    </source>
</evidence>
<proteinExistence type="predicted"/>
<comment type="caution">
    <text evidence="8">The sequence shown here is derived from an EMBL/GenBank/DDBJ whole genome shotgun (WGS) entry which is preliminary data.</text>
</comment>
<feature type="transmembrane region" description="Helical" evidence="6">
    <location>
        <begin position="293"/>
        <end position="313"/>
    </location>
</feature>
<reference evidence="8" key="1">
    <citation type="submission" date="2022-02" db="EMBL/GenBank/DDBJ databases">
        <authorList>
            <person name="Lee M."/>
            <person name="Kim S.-J."/>
            <person name="Jung M.-Y."/>
        </authorList>
    </citation>
    <scope>NUCLEOTIDE SEQUENCE</scope>
    <source>
        <strain evidence="8">JHP9</strain>
    </source>
</reference>
<dbReference type="Proteomes" id="UP001203761">
    <property type="component" value="Unassembled WGS sequence"/>
</dbReference>
<evidence type="ECO:0000256" key="5">
    <source>
        <dbReference type="ARBA" id="ARBA00023136"/>
    </source>
</evidence>
<comment type="subcellular location">
    <subcellularLocation>
        <location evidence="1">Cell membrane</location>
        <topology evidence="1">Multi-pass membrane protein</topology>
    </subcellularLocation>
</comment>
<dbReference type="Pfam" id="PF07690">
    <property type="entry name" value="MFS_1"/>
    <property type="match status" value="1"/>
</dbReference>
<feature type="transmembrane region" description="Helical" evidence="6">
    <location>
        <begin position="54"/>
        <end position="77"/>
    </location>
</feature>
<evidence type="ECO:0000256" key="4">
    <source>
        <dbReference type="ARBA" id="ARBA00022989"/>
    </source>
</evidence>
<dbReference type="Gene3D" id="1.20.1250.20">
    <property type="entry name" value="MFS general substrate transporter like domains"/>
    <property type="match status" value="1"/>
</dbReference>
<keyword evidence="5 6" id="KW-0472">Membrane</keyword>
<feature type="transmembrane region" description="Helical" evidence="6">
    <location>
        <begin position="175"/>
        <end position="196"/>
    </location>
</feature>